<proteinExistence type="predicted"/>
<dbReference type="GO" id="GO:0006935">
    <property type="term" value="P:chemotaxis"/>
    <property type="evidence" value="ECO:0007669"/>
    <property type="project" value="UniProtKB-KW"/>
</dbReference>
<dbReference type="SMART" id="SM00387">
    <property type="entry name" value="HATPase_c"/>
    <property type="match status" value="1"/>
</dbReference>
<dbReference type="RefSeq" id="WP_145254271.1">
    <property type="nucleotide sequence ID" value="NZ_CP036279.1"/>
</dbReference>
<comment type="function">
    <text evidence="9">Involved in the transmission of sensory signals from the chemoreceptors to the flagellar motors. CheA is autophosphorylated; it can transfer its phosphate group to either CheB or CheY.</text>
</comment>
<evidence type="ECO:0000256" key="9">
    <source>
        <dbReference type="ARBA" id="ARBA00035100"/>
    </source>
</evidence>
<accession>A0A518AY54</accession>
<dbReference type="InterPro" id="IPR003594">
    <property type="entry name" value="HATPase_dom"/>
</dbReference>
<dbReference type="InterPro" id="IPR051315">
    <property type="entry name" value="Bact_Chemotaxis_CheA"/>
</dbReference>
<reference evidence="15 16" key="1">
    <citation type="submission" date="2019-02" db="EMBL/GenBank/DDBJ databases">
        <title>Deep-cultivation of Planctomycetes and their phenomic and genomic characterization uncovers novel biology.</title>
        <authorList>
            <person name="Wiegand S."/>
            <person name="Jogler M."/>
            <person name="Boedeker C."/>
            <person name="Pinto D."/>
            <person name="Vollmers J."/>
            <person name="Rivas-Marin E."/>
            <person name="Kohn T."/>
            <person name="Peeters S.H."/>
            <person name="Heuer A."/>
            <person name="Rast P."/>
            <person name="Oberbeckmann S."/>
            <person name="Bunk B."/>
            <person name="Jeske O."/>
            <person name="Meyerdierks A."/>
            <person name="Storesund J.E."/>
            <person name="Kallscheuer N."/>
            <person name="Luecker S."/>
            <person name="Lage O.M."/>
            <person name="Pohl T."/>
            <person name="Merkel B.J."/>
            <person name="Hornburger P."/>
            <person name="Mueller R.-W."/>
            <person name="Bruemmer F."/>
            <person name="Labrenz M."/>
            <person name="Spormann A.M."/>
            <person name="Op den Camp H."/>
            <person name="Overmann J."/>
            <person name="Amann R."/>
            <person name="Jetten M.S.M."/>
            <person name="Mascher T."/>
            <person name="Medema M.H."/>
            <person name="Devos D.P."/>
            <person name="Kaster A.-K."/>
            <person name="Ovreas L."/>
            <person name="Rohde M."/>
            <person name="Galperin M.Y."/>
            <person name="Jogler C."/>
        </authorList>
    </citation>
    <scope>NUCLEOTIDE SEQUENCE [LARGE SCALE GENOMIC DNA]</scope>
    <source>
        <strain evidence="15 16">Pan216</strain>
    </source>
</reference>
<evidence type="ECO:0000256" key="8">
    <source>
        <dbReference type="ARBA" id="ARBA00022777"/>
    </source>
</evidence>
<dbReference type="EMBL" id="CP036279">
    <property type="protein sequence ID" value="QDU59655.1"/>
    <property type="molecule type" value="Genomic_DNA"/>
</dbReference>
<dbReference type="GO" id="GO:0000155">
    <property type="term" value="F:phosphorelay sensor kinase activity"/>
    <property type="evidence" value="ECO:0007669"/>
    <property type="project" value="InterPro"/>
</dbReference>
<dbReference type="Pfam" id="PF02518">
    <property type="entry name" value="HATPase_c"/>
    <property type="match status" value="1"/>
</dbReference>
<feature type="modified residue" description="Phosphohistidine" evidence="10">
    <location>
        <position position="46"/>
    </location>
</feature>
<dbReference type="Pfam" id="PF01584">
    <property type="entry name" value="CheW"/>
    <property type="match status" value="1"/>
</dbReference>
<feature type="compositionally biased region" description="Basic and acidic residues" evidence="11">
    <location>
        <begin position="292"/>
        <end position="313"/>
    </location>
</feature>
<evidence type="ECO:0000256" key="6">
    <source>
        <dbReference type="ARBA" id="ARBA00022679"/>
    </source>
</evidence>
<keyword evidence="16" id="KW-1185">Reference proteome</keyword>
<name>A0A518AY54_9BACT</name>
<evidence type="ECO:0000256" key="5">
    <source>
        <dbReference type="ARBA" id="ARBA00022553"/>
    </source>
</evidence>
<dbReference type="PANTHER" id="PTHR43395:SF10">
    <property type="entry name" value="CHEMOTAXIS PROTEIN CHEA"/>
    <property type="match status" value="1"/>
</dbReference>
<dbReference type="SMART" id="SM00073">
    <property type="entry name" value="HPT"/>
    <property type="match status" value="1"/>
</dbReference>
<gene>
    <name evidence="15" type="primary">cheA_1</name>
    <name evidence="15" type="ORF">Pan216_04860</name>
</gene>
<dbReference type="SUPFAM" id="SSF47226">
    <property type="entry name" value="Histidine-containing phosphotransfer domain, HPT domain"/>
    <property type="match status" value="1"/>
</dbReference>
<keyword evidence="7" id="KW-0547">Nucleotide-binding</keyword>
<evidence type="ECO:0000259" key="14">
    <source>
        <dbReference type="PROSITE" id="PS50894"/>
    </source>
</evidence>
<dbReference type="SMART" id="SM01231">
    <property type="entry name" value="H-kinase_dim"/>
    <property type="match status" value="1"/>
</dbReference>
<dbReference type="InterPro" id="IPR008207">
    <property type="entry name" value="Sig_transdc_His_kin_Hpt_dom"/>
</dbReference>
<dbReference type="InterPro" id="IPR004105">
    <property type="entry name" value="CheA-like_dim"/>
</dbReference>
<dbReference type="SUPFAM" id="SSF50341">
    <property type="entry name" value="CheW-like"/>
    <property type="match status" value="1"/>
</dbReference>
<dbReference type="KEGG" id="knv:Pan216_04860"/>
<dbReference type="Gene3D" id="3.30.565.10">
    <property type="entry name" value="Histidine kinase-like ATPase, C-terminal domain"/>
    <property type="match status" value="1"/>
</dbReference>
<evidence type="ECO:0000256" key="4">
    <source>
        <dbReference type="ARBA" id="ARBA00022500"/>
    </source>
</evidence>
<keyword evidence="6 15" id="KW-0808">Transferase</keyword>
<evidence type="ECO:0000256" key="10">
    <source>
        <dbReference type="PROSITE-ProRule" id="PRU00110"/>
    </source>
</evidence>
<keyword evidence="5 10" id="KW-0597">Phosphoprotein</keyword>
<dbReference type="FunFam" id="3.30.565.10:FF:000016">
    <property type="entry name" value="Chemotaxis protein CheA, putative"/>
    <property type="match status" value="1"/>
</dbReference>
<dbReference type="InterPro" id="IPR036641">
    <property type="entry name" value="HPT_dom_sf"/>
</dbReference>
<dbReference type="InterPro" id="IPR036890">
    <property type="entry name" value="HATPase_C_sf"/>
</dbReference>
<evidence type="ECO:0000259" key="13">
    <source>
        <dbReference type="PROSITE" id="PS50851"/>
    </source>
</evidence>
<evidence type="ECO:0000256" key="11">
    <source>
        <dbReference type="SAM" id="MobiDB-lite"/>
    </source>
</evidence>
<feature type="domain" description="HPt" evidence="14">
    <location>
        <begin position="4"/>
        <end position="103"/>
    </location>
</feature>
<evidence type="ECO:0000313" key="16">
    <source>
        <dbReference type="Proteomes" id="UP000317093"/>
    </source>
</evidence>
<dbReference type="SUPFAM" id="SSF55874">
    <property type="entry name" value="ATPase domain of HSP90 chaperone/DNA topoisomerase II/histidine kinase"/>
    <property type="match status" value="1"/>
</dbReference>
<evidence type="ECO:0000256" key="3">
    <source>
        <dbReference type="ARBA" id="ARBA00021495"/>
    </source>
</evidence>
<dbReference type="Pfam" id="PF01627">
    <property type="entry name" value="Hpt"/>
    <property type="match status" value="1"/>
</dbReference>
<dbReference type="Gene3D" id="2.30.30.40">
    <property type="entry name" value="SH3 Domains"/>
    <property type="match status" value="1"/>
</dbReference>
<dbReference type="SMART" id="SM00260">
    <property type="entry name" value="CheW"/>
    <property type="match status" value="1"/>
</dbReference>
<dbReference type="PANTHER" id="PTHR43395">
    <property type="entry name" value="SENSOR HISTIDINE KINASE CHEA"/>
    <property type="match status" value="1"/>
</dbReference>
<dbReference type="PROSITE" id="PS50109">
    <property type="entry name" value="HIS_KIN"/>
    <property type="match status" value="1"/>
</dbReference>
<protein>
    <recommendedName>
        <fullName evidence="3">Chemotaxis protein CheA</fullName>
        <ecNumber evidence="2">2.7.13.3</ecNumber>
    </recommendedName>
</protein>
<dbReference type="PRINTS" id="PR00344">
    <property type="entry name" value="BCTRLSENSOR"/>
</dbReference>
<dbReference type="PROSITE" id="PS50894">
    <property type="entry name" value="HPT"/>
    <property type="match status" value="1"/>
</dbReference>
<dbReference type="InterPro" id="IPR004358">
    <property type="entry name" value="Sig_transdc_His_kin-like_C"/>
</dbReference>
<dbReference type="InterPro" id="IPR002545">
    <property type="entry name" value="CheW-lke_dom"/>
</dbReference>
<evidence type="ECO:0000313" key="15">
    <source>
        <dbReference type="EMBL" id="QDU59655.1"/>
    </source>
</evidence>
<dbReference type="EC" id="2.7.13.3" evidence="2"/>
<dbReference type="AlphaFoldDB" id="A0A518AY54"/>
<evidence type="ECO:0000256" key="7">
    <source>
        <dbReference type="ARBA" id="ARBA00022741"/>
    </source>
</evidence>
<dbReference type="PROSITE" id="PS50851">
    <property type="entry name" value="CHEW"/>
    <property type="match status" value="1"/>
</dbReference>
<feature type="domain" description="CheW-like" evidence="13">
    <location>
        <begin position="578"/>
        <end position="709"/>
    </location>
</feature>
<keyword evidence="4" id="KW-0145">Chemotaxis</keyword>
<organism evidence="15 16">
    <name type="scientific">Kolteria novifilia</name>
    <dbReference type="NCBI Taxonomy" id="2527975"/>
    <lineage>
        <taxon>Bacteria</taxon>
        <taxon>Pseudomonadati</taxon>
        <taxon>Planctomycetota</taxon>
        <taxon>Planctomycetia</taxon>
        <taxon>Kolteriales</taxon>
        <taxon>Kolteriaceae</taxon>
        <taxon>Kolteria</taxon>
    </lineage>
</organism>
<comment type="catalytic activity">
    <reaction evidence="1">
        <text>ATP + protein L-histidine = ADP + protein N-phospho-L-histidine.</text>
        <dbReference type="EC" id="2.7.13.3"/>
    </reaction>
</comment>
<dbReference type="Proteomes" id="UP000317093">
    <property type="component" value="Chromosome"/>
</dbReference>
<dbReference type="InterPro" id="IPR005467">
    <property type="entry name" value="His_kinase_dom"/>
</dbReference>
<evidence type="ECO:0000256" key="1">
    <source>
        <dbReference type="ARBA" id="ARBA00000085"/>
    </source>
</evidence>
<dbReference type="OrthoDB" id="9803176at2"/>
<dbReference type="Gene3D" id="1.20.120.160">
    <property type="entry name" value="HPT domain"/>
    <property type="match status" value="1"/>
</dbReference>
<feature type="domain" description="Histidine kinase" evidence="12">
    <location>
        <begin position="364"/>
        <end position="574"/>
    </location>
</feature>
<sequence length="709" mass="77480">MSSDRSLVEDFLAESSELLEGLEGELSEVLSTGDLSRLHLVFRAIHTIKGTAGFLGFLNVKNFAHIVEDILDRLRSNQLSLTPDLNQRLVHCIDLVSSQIPRAASNPPTSDLRHEESEALDSLKRAAAEADGSADLSGELLRDIARHVNSFDGDGVDEWIAELQALVADVSLEEETSDEEDWIAVGLESRFEVDGVDVTEQAHATLAFFAGSSEDSFPNDVVEGFLEKGTALVALLKEKGHADGAEQFEQAITDCRVIHESPLDFDELLVSTFAEKVQAVLPSFRVAAPEQVEEKPADTEQAAREATTDEGSPKRSIAATVRVREEVLDQFVYHVGETLLTVELYRDLQHRLGETDVETHFLSEFNEINRELAITVNKLQQSVMDVRRVPAGVLLQRAPGMARQLASELGKEIEVVVEGADQLIDKSLLQELEGPFTHLLRNALDHGIETPEERTQTGRPAQGHLRVSCRTDRETVLIEIEDNGKGIDCQAILQKAIDKGVVNEVEAALLSEDEIRLLLCRPGFSTARTVSDISGRGVGLDVVLSTIERNRGRLRIDSVFGKGTTFVLSFPISSTVLMIDGLLCESNGQFAAFPVDFVQEVVHLTPTMLSTIGGSAVAVIRDKTLPVVPLGGLLGNGNRNGYSNGIVLTHHGRGVVLTVERLTGYRKMVLKNFDRDLVDCKLLSGVAQLGGQKLGLVFDVPELIRCLDN</sequence>
<dbReference type="InterPro" id="IPR036061">
    <property type="entry name" value="CheW-like_dom_sf"/>
</dbReference>
<evidence type="ECO:0000256" key="2">
    <source>
        <dbReference type="ARBA" id="ARBA00012438"/>
    </source>
</evidence>
<dbReference type="GO" id="GO:0005737">
    <property type="term" value="C:cytoplasm"/>
    <property type="evidence" value="ECO:0007669"/>
    <property type="project" value="InterPro"/>
</dbReference>
<evidence type="ECO:0000259" key="12">
    <source>
        <dbReference type="PROSITE" id="PS50109"/>
    </source>
</evidence>
<keyword evidence="8" id="KW-0418">Kinase</keyword>
<feature type="region of interest" description="Disordered" evidence="11">
    <location>
        <begin position="291"/>
        <end position="316"/>
    </location>
</feature>
<dbReference type="CDD" id="cd00088">
    <property type="entry name" value="HPT"/>
    <property type="match status" value="1"/>
</dbReference>